<dbReference type="PANTHER" id="PTHR18866:SF33">
    <property type="entry name" value="METHYLCROTONOYL-COA CARBOXYLASE SUBUNIT ALPHA, MITOCHONDRIAL-RELATED"/>
    <property type="match status" value="1"/>
</dbReference>
<dbReference type="Gene3D" id="3.40.50.20">
    <property type="match status" value="1"/>
</dbReference>
<dbReference type="SUPFAM" id="SSF52440">
    <property type="entry name" value="PreATP-grasp domain"/>
    <property type="match status" value="1"/>
</dbReference>
<dbReference type="RefSeq" id="XP_039245316.1">
    <property type="nucleotide sequence ID" value="XM_039389382.1"/>
</dbReference>
<organism evidence="6 7">
    <name type="scientific">Pipra filicauda</name>
    <name type="common">Wire-tailed manakin</name>
    <dbReference type="NCBI Taxonomy" id="649802"/>
    <lineage>
        <taxon>Eukaryota</taxon>
        <taxon>Metazoa</taxon>
        <taxon>Chordata</taxon>
        <taxon>Craniata</taxon>
        <taxon>Vertebrata</taxon>
        <taxon>Euteleostomi</taxon>
        <taxon>Archelosauria</taxon>
        <taxon>Archosauria</taxon>
        <taxon>Dinosauria</taxon>
        <taxon>Saurischia</taxon>
        <taxon>Theropoda</taxon>
        <taxon>Coelurosauria</taxon>
        <taxon>Aves</taxon>
        <taxon>Neognathae</taxon>
        <taxon>Neoaves</taxon>
        <taxon>Telluraves</taxon>
        <taxon>Australaves</taxon>
        <taxon>Passeriformes</taxon>
        <taxon>Pipridae</taxon>
        <taxon>Pipra</taxon>
    </lineage>
</organism>
<dbReference type="PANTHER" id="PTHR18866">
    <property type="entry name" value="CARBOXYLASE:PYRUVATE/ACETYL-COA/PROPIONYL-COA CARBOXYLASE"/>
    <property type="match status" value="1"/>
</dbReference>
<proteinExistence type="predicted"/>
<accession>A0A7R5KW21</accession>
<evidence type="ECO:0000256" key="2">
    <source>
        <dbReference type="ARBA" id="ARBA00022741"/>
    </source>
</evidence>
<dbReference type="InParanoid" id="A0A7R5KW21"/>
<dbReference type="GeneID" id="120324841"/>
<dbReference type="FunFam" id="3.40.50.20:FF:000010">
    <property type="entry name" value="Propionyl-CoA carboxylase subunit alpha"/>
    <property type="match status" value="1"/>
</dbReference>
<feature type="domain" description="Biotin carboxylation" evidence="5">
    <location>
        <begin position="113"/>
        <end position="227"/>
    </location>
</feature>
<evidence type="ECO:0000256" key="1">
    <source>
        <dbReference type="ARBA" id="ARBA00022598"/>
    </source>
</evidence>
<reference evidence="7" key="1">
    <citation type="submission" date="2025-08" db="UniProtKB">
        <authorList>
            <consortium name="RefSeq"/>
        </authorList>
    </citation>
    <scope>IDENTIFICATION</scope>
    <source>
        <tissue evidence="7">Muscle</tissue>
    </source>
</reference>
<dbReference type="GO" id="GO:0005524">
    <property type="term" value="F:ATP binding"/>
    <property type="evidence" value="ECO:0007669"/>
    <property type="project" value="UniProtKB-KW"/>
</dbReference>
<dbReference type="GO" id="GO:0005739">
    <property type="term" value="C:mitochondrion"/>
    <property type="evidence" value="ECO:0007669"/>
    <property type="project" value="TreeGrafter"/>
</dbReference>
<dbReference type="PROSITE" id="PS50979">
    <property type="entry name" value="BC"/>
    <property type="match status" value="1"/>
</dbReference>
<keyword evidence="3" id="KW-0067">ATP-binding</keyword>
<feature type="non-terminal residue" evidence="7">
    <location>
        <position position="1"/>
    </location>
</feature>
<protein>
    <submittedName>
        <fullName evidence="7">Propionyl-CoA carboxylase alpha chain, mitochondrial-like</fullName>
    </submittedName>
</protein>
<evidence type="ECO:0000256" key="4">
    <source>
        <dbReference type="ARBA" id="ARBA00023267"/>
    </source>
</evidence>
<dbReference type="Proteomes" id="UP000504627">
    <property type="component" value="Unplaced"/>
</dbReference>
<dbReference type="AlphaFoldDB" id="A0A7R5KW21"/>
<keyword evidence="1" id="KW-0436">Ligase</keyword>
<evidence type="ECO:0000256" key="3">
    <source>
        <dbReference type="ARBA" id="ARBA00022840"/>
    </source>
</evidence>
<name>A0A7R5KW21_9PASS</name>
<dbReference type="InterPro" id="IPR050856">
    <property type="entry name" value="Biotin_carboxylase_complex"/>
</dbReference>
<evidence type="ECO:0000313" key="7">
    <source>
        <dbReference type="RefSeq" id="XP_039245316.1"/>
    </source>
</evidence>
<dbReference type="InterPro" id="IPR016185">
    <property type="entry name" value="PreATP-grasp_dom_sf"/>
</dbReference>
<keyword evidence="4" id="KW-0092">Biotin</keyword>
<keyword evidence="6" id="KW-1185">Reference proteome</keyword>
<evidence type="ECO:0000313" key="6">
    <source>
        <dbReference type="Proteomes" id="UP000504627"/>
    </source>
</evidence>
<gene>
    <name evidence="7" type="primary">LOC120324841</name>
</gene>
<dbReference type="InterPro" id="IPR005481">
    <property type="entry name" value="BC-like_N"/>
</dbReference>
<keyword evidence="2" id="KW-0547">Nucleotide-binding</keyword>
<evidence type="ECO:0000259" key="5">
    <source>
        <dbReference type="PROSITE" id="PS50979"/>
    </source>
</evidence>
<dbReference type="InterPro" id="IPR011764">
    <property type="entry name" value="Biotin_carboxylation_dom"/>
</dbReference>
<sequence length="227" mass="25224">FFCGIDNIHELFHINALYLWFPRLTFSRFSNGTHAGPTHSLRAPLLPAQERLWQPSPLACWPCLPSTPTSAGDTNKIEKRCSTAQKCETLCSRWCLITSHKLYSSVYDPNEKTFEKLLIANRGEIACRVIKTCKKMGIKTVAIHSDVDANAVHVKMADESVCVGPAPTSKSYLNMDAIMEVIRKTRAQAVHPGYGFLSENKEFARRLTSRAAVLVGDGSAESGLFTY</sequence>
<dbReference type="GO" id="GO:0004658">
    <property type="term" value="F:propionyl-CoA carboxylase activity"/>
    <property type="evidence" value="ECO:0007669"/>
    <property type="project" value="TreeGrafter"/>
</dbReference>
<dbReference type="Pfam" id="PF00289">
    <property type="entry name" value="Biotin_carb_N"/>
    <property type="match status" value="1"/>
</dbReference>